<dbReference type="SUPFAM" id="SSF56219">
    <property type="entry name" value="DNase I-like"/>
    <property type="match status" value="1"/>
</dbReference>
<dbReference type="OrthoDB" id="1937198at2759"/>
<dbReference type="Pfam" id="PF00078">
    <property type="entry name" value="RVT_1"/>
    <property type="match status" value="1"/>
</dbReference>
<protein>
    <recommendedName>
        <fullName evidence="1">Reverse transcriptase domain-containing protein</fullName>
    </recommendedName>
</protein>
<dbReference type="PROSITE" id="PS50878">
    <property type="entry name" value="RT_POL"/>
    <property type="match status" value="1"/>
</dbReference>
<dbReference type="STRING" id="4097.A0A1S4DB57"/>
<proteinExistence type="predicted"/>
<gene>
    <name evidence="2" type="primary">LOC107827931</name>
</gene>
<evidence type="ECO:0000259" key="1">
    <source>
        <dbReference type="PROSITE" id="PS50878"/>
    </source>
</evidence>
<evidence type="ECO:0000313" key="2">
    <source>
        <dbReference type="RefSeq" id="XP_016510652.1"/>
    </source>
</evidence>
<organism evidence="2">
    <name type="scientific">Nicotiana tabacum</name>
    <name type="common">Common tobacco</name>
    <dbReference type="NCBI Taxonomy" id="4097"/>
    <lineage>
        <taxon>Eukaryota</taxon>
        <taxon>Viridiplantae</taxon>
        <taxon>Streptophyta</taxon>
        <taxon>Embryophyta</taxon>
        <taxon>Tracheophyta</taxon>
        <taxon>Spermatophyta</taxon>
        <taxon>Magnoliopsida</taxon>
        <taxon>eudicotyledons</taxon>
        <taxon>Gunneridae</taxon>
        <taxon>Pentapetalae</taxon>
        <taxon>asterids</taxon>
        <taxon>lamiids</taxon>
        <taxon>Solanales</taxon>
        <taxon>Solanaceae</taxon>
        <taxon>Nicotianoideae</taxon>
        <taxon>Nicotianeae</taxon>
        <taxon>Nicotiana</taxon>
    </lineage>
</organism>
<feature type="domain" description="Reverse transcriptase" evidence="1">
    <location>
        <begin position="385"/>
        <end position="495"/>
    </location>
</feature>
<dbReference type="KEGG" id="nta:107827931"/>
<dbReference type="InterPro" id="IPR036691">
    <property type="entry name" value="Endo/exonu/phosph_ase_sf"/>
</dbReference>
<dbReference type="InterPro" id="IPR052343">
    <property type="entry name" value="Retrotransposon-Effector_Assoc"/>
</dbReference>
<dbReference type="PaxDb" id="4097-A0A1S4DB57"/>
<reference evidence="2" key="1">
    <citation type="submission" date="2025-08" db="UniProtKB">
        <authorList>
            <consortium name="RefSeq"/>
        </authorList>
    </citation>
    <scope>IDENTIFICATION</scope>
</reference>
<name>A0A1S4DB57_TOBAC</name>
<dbReference type="PANTHER" id="PTHR46890:SF48">
    <property type="entry name" value="RNA-DIRECTED DNA POLYMERASE"/>
    <property type="match status" value="1"/>
</dbReference>
<dbReference type="RefSeq" id="XP_016510652.1">
    <property type="nucleotide sequence ID" value="XM_016655166.1"/>
</dbReference>
<dbReference type="PANTHER" id="PTHR46890">
    <property type="entry name" value="NON-LTR RETROLELEMENT REVERSE TRANSCRIPTASE-LIKE PROTEIN-RELATED"/>
    <property type="match status" value="1"/>
</dbReference>
<dbReference type="AlphaFoldDB" id="A0A1S4DB57"/>
<accession>A0A1S4DB57</accession>
<sequence>METAFSNLNGKIWLFFDSAVEWELVTETAQQVVVRMFHHDLGQHILMTLVYAKCSSVERLELWDSLYYLANDMELPWLVGGSPFTWWNGRPNSEYIFKRLDKIFVNLQFQQLFPTTEVEHLIRTCSNHAPLLMTCEEQTTNFVKPFKFLNFWTKHATFNEVVRRNWNADFIGDPFLMFKHKLKKVRATLSKWSRDTFRDIFKQLAILEDIVKVKEMLFEEEPTIENIIVLQKAHEEMKKYLSIEEQYWKQKAGMTWFAKGDRNTNFFHNNVNGKRKKLQLKRIQNGDGNWLKDQEQIANATVEFYQKQFTNEGNPTDVFMLENLPTMVTLEQNLELCRFPTIEEVKAIIFKLSGDSASGPDGFTGLFYQECWKVICYDINDMILYFYGGAPLPKSITHTNLVLLSKKPKVHTFLDLRPISLSNFINKVLSRVLHDKLEQFLPSLIYPNQSGFVKGRSIFENMLLTQEIVTDIRLRGKPANVIIKLDMAKAYDRVS</sequence>
<dbReference type="InterPro" id="IPR000477">
    <property type="entry name" value="RT_dom"/>
</dbReference>